<dbReference type="EMBL" id="BMXE01000001">
    <property type="protein sequence ID" value="GHB19576.1"/>
    <property type="molecule type" value="Genomic_DNA"/>
</dbReference>
<dbReference type="Proteomes" id="UP000637980">
    <property type="component" value="Unassembled WGS sequence"/>
</dbReference>
<accession>A0ABQ3E0M5</accession>
<evidence type="ECO:0000313" key="2">
    <source>
        <dbReference type="Proteomes" id="UP000637980"/>
    </source>
</evidence>
<reference evidence="2" key="1">
    <citation type="journal article" date="2019" name="Int. J. Syst. Evol. Microbiol.">
        <title>The Global Catalogue of Microorganisms (GCM) 10K type strain sequencing project: providing services to taxonomists for standard genome sequencing and annotation.</title>
        <authorList>
            <consortium name="The Broad Institute Genomics Platform"/>
            <consortium name="The Broad Institute Genome Sequencing Center for Infectious Disease"/>
            <person name="Wu L."/>
            <person name="Ma J."/>
        </authorList>
    </citation>
    <scope>NUCLEOTIDE SEQUENCE [LARGE SCALE GENOMIC DNA]</scope>
    <source>
        <strain evidence="2">KCTC 12861</strain>
    </source>
</reference>
<sequence>MRNTIAYRCVRLISEAAANVSIILKVGEQELEAHPLLELLNQPTQIQTRRSFLEEVYGYLLVSGNAYVEAVSLDGVPQELHALRPDRMKVLVDDGGWVEAYEYQVAGRKVELRKNASDKIQPVLHIKLFNPLNDHYGFAPIEAAQIALDIHNAAGEWNKSLLDNAACPTGALVYGTSDAMNMTDDQFHRLKEELESSYQGARNAGRPMLLEGGLDWKQMGMSPKDMDFIELKNVAAREIALAFGVPPMLLGIPGDNTYANYQEANRAFWRLTVVPLAARVLSELSSWLSAAYGEQLRLELDLDSVEALAQERKALWDRITAADFLSRDEKRIAVGYGAEGNDD</sequence>
<name>A0ABQ3E0M5_9HYPH</name>
<evidence type="ECO:0000313" key="1">
    <source>
        <dbReference type="EMBL" id="GHB19576.1"/>
    </source>
</evidence>
<proteinExistence type="predicted"/>
<dbReference type="InterPro" id="IPR006944">
    <property type="entry name" value="Phage/GTA_portal"/>
</dbReference>
<dbReference type="Pfam" id="PF04860">
    <property type="entry name" value="Phage_portal"/>
    <property type="match status" value="1"/>
</dbReference>
<keyword evidence="2" id="KW-1185">Reference proteome</keyword>
<gene>
    <name evidence="1" type="primary">gp34</name>
    <name evidence="1" type="ORF">GCM10007094_04370</name>
</gene>
<comment type="caution">
    <text evidence="1">The sequence shown here is derived from an EMBL/GenBank/DDBJ whole genome shotgun (WGS) entry which is preliminary data.</text>
</comment>
<protein>
    <submittedName>
        <fullName evidence="1">Portal protein</fullName>
    </submittedName>
</protein>
<organism evidence="1 2">
    <name type="scientific">Pseudovibrio japonicus</name>
    <dbReference type="NCBI Taxonomy" id="366534"/>
    <lineage>
        <taxon>Bacteria</taxon>
        <taxon>Pseudomonadati</taxon>
        <taxon>Pseudomonadota</taxon>
        <taxon>Alphaproteobacteria</taxon>
        <taxon>Hyphomicrobiales</taxon>
        <taxon>Stappiaceae</taxon>
        <taxon>Pseudovibrio</taxon>
    </lineage>
</organism>
<dbReference type="InterPro" id="IPR006427">
    <property type="entry name" value="Portal_HK97"/>
</dbReference>
<dbReference type="NCBIfam" id="TIGR01537">
    <property type="entry name" value="portal_HK97"/>
    <property type="match status" value="1"/>
</dbReference>